<dbReference type="CDD" id="cd00159">
    <property type="entry name" value="RhoGAP"/>
    <property type="match status" value="1"/>
</dbReference>
<dbReference type="SUPFAM" id="SSF48350">
    <property type="entry name" value="GTPase activation domain, GAP"/>
    <property type="match status" value="1"/>
</dbReference>
<feature type="region of interest" description="Disordered" evidence="2">
    <location>
        <begin position="1"/>
        <end position="152"/>
    </location>
</feature>
<feature type="region of interest" description="Disordered" evidence="2">
    <location>
        <begin position="910"/>
        <end position="939"/>
    </location>
</feature>
<keyword evidence="6" id="KW-1185">Reference proteome</keyword>
<evidence type="ECO:0000259" key="3">
    <source>
        <dbReference type="PROSITE" id="PS50011"/>
    </source>
</evidence>
<dbReference type="Pfam" id="PF00069">
    <property type="entry name" value="Pkinase"/>
    <property type="match status" value="1"/>
</dbReference>
<accession>A0AAN7U8C5</accession>
<feature type="compositionally biased region" description="Polar residues" evidence="2">
    <location>
        <begin position="921"/>
        <end position="930"/>
    </location>
</feature>
<feature type="compositionally biased region" description="Low complexity" evidence="2">
    <location>
        <begin position="135"/>
        <end position="152"/>
    </location>
</feature>
<evidence type="ECO:0000313" key="6">
    <source>
        <dbReference type="Proteomes" id="UP001344447"/>
    </source>
</evidence>
<sequence>MEQDQQFEEDSSLLNSNGVEYSVPDDNSGEKEQDPITNLTTNTTTDETNNDTDLTDDVLNAVSKYKDGTSKSVKKTRRKFQMNIATDEVFNLPPMEQEQQPPLSPNSSNSAGNTNFGASATFSPTSILSKNNKITPQQQPQPSSSSTLSPFKPSPLSFSSGILPPSSRIDESPPTLGKYQLLHHLGQSYLGNTFSAVPPDSSEYVAIKLIDRERMNLIHQNILSNEFQLLKSLKHSGIVNYIGMINDNTGFGIVQEFYENGSLSDIYNRSGAFQESLLAKYTLQILEALGYIHSQGIVHRNLKSNNVLLAKGGKVKISDFAIGIKSSAIDPSIRFSLNGYPFWTSPEVLSMKPFNHKVDSWSIGCLIMELVVGHPPFSHLGPMEALVEIINPSTTILPYCLDENEQSLFSQELSQFLELCFKKEPSERASVHDLLRHPWLSMFNDSNANSNASQAHPTVPSTNSNNVNSRTGEFYSLDFLSQFEQNEKEISKILSSSDQLDTSSNQIDLKKFQFKHYIKKQDNEVEETEEVNLSTLSKDQQIEKLKSIIDHNDTMANNLKYTMQEVLQEQTKYYEICESMKSKTLEILNQNKTGARISAHSNSLLKRTNQMANDLGRKYEILQSNIKRLEDYLITKDDCAKKLANVVYRNKISFDSLLNPTLAANLLYQLGSKTWKKGQEKRAFATLKDNFLFFFKNEKSSYPIDVIYLNDKRNISITSIQDSKKKAYIICIGTTIHDQNNLDNNNNNNESVNLSSSPGSLVNSTSNPSISNSQNNNSNVTNSNNNCNSNSNGNNSNNTMTPSISIPSGKESKEGGKEIKEKEKEKEKDKDKEKEKEKEKDKDKEKDKEKDSSKETNSNSSNGYNGSETIWCLLAFDNSKNMENWYGVLDSVVPWYDKRAYEISKPTLPIENKKHQKQKSLDSTNKQSPKSLDAGGDVSWKKESGGIKFQGVVGVRLDDLMTRESPTAELPYFLSKMLKFLEKNVDEEGILRLSGSSTEILEMKAQLQRGESIDYTYKDPHAVTGLLKLFLRELPESILPEHLRIQSTEILSNSRWAEKEKIKEIQTLLSNLSRPHYNVLKHMLFFAKLVVDRSEYNKMVIANVTTCFSPTLRIPPGLFNFLINTYDLSFPKFNLSV</sequence>
<comment type="caution">
    <text evidence="5">The sequence shown here is derived from an EMBL/GenBank/DDBJ whole genome shotgun (WGS) entry which is preliminary data.</text>
</comment>
<feature type="compositionally biased region" description="Low complexity" evidence="2">
    <location>
        <begin position="37"/>
        <end position="47"/>
    </location>
</feature>
<evidence type="ECO:0000259" key="4">
    <source>
        <dbReference type="PROSITE" id="PS50238"/>
    </source>
</evidence>
<dbReference type="SUPFAM" id="SSF50729">
    <property type="entry name" value="PH domain-like"/>
    <property type="match status" value="1"/>
</dbReference>
<evidence type="ECO:0000313" key="5">
    <source>
        <dbReference type="EMBL" id="KAK5582043.1"/>
    </source>
</evidence>
<feature type="compositionally biased region" description="Basic and acidic residues" evidence="2">
    <location>
        <begin position="810"/>
        <end position="854"/>
    </location>
</feature>
<dbReference type="Proteomes" id="UP001344447">
    <property type="component" value="Unassembled WGS sequence"/>
</dbReference>
<dbReference type="PROSITE" id="PS50011">
    <property type="entry name" value="PROTEIN_KINASE_DOM"/>
    <property type="match status" value="1"/>
</dbReference>
<feature type="domain" description="Rho-GAP" evidence="4">
    <location>
        <begin position="955"/>
        <end position="1137"/>
    </location>
</feature>
<feature type="compositionally biased region" description="Polar residues" evidence="2">
    <location>
        <begin position="111"/>
        <end position="134"/>
    </location>
</feature>
<feature type="domain" description="Protein kinase" evidence="3">
    <location>
        <begin position="179"/>
        <end position="440"/>
    </location>
</feature>
<evidence type="ECO:0000256" key="2">
    <source>
        <dbReference type="SAM" id="MobiDB-lite"/>
    </source>
</evidence>
<dbReference type="SMART" id="SM00324">
    <property type="entry name" value="RhoGAP"/>
    <property type="match status" value="1"/>
</dbReference>
<dbReference type="AlphaFoldDB" id="A0AAN7U8C5"/>
<gene>
    <name evidence="5" type="ORF">RB653_003625</name>
</gene>
<dbReference type="GO" id="GO:0005524">
    <property type="term" value="F:ATP binding"/>
    <property type="evidence" value="ECO:0007669"/>
    <property type="project" value="InterPro"/>
</dbReference>
<protein>
    <submittedName>
        <fullName evidence="5">Uncharacterized protein</fullName>
    </submittedName>
</protein>
<feature type="compositionally biased region" description="Low complexity" evidence="2">
    <location>
        <begin position="92"/>
        <end position="110"/>
    </location>
</feature>
<dbReference type="GO" id="GO:0007165">
    <property type="term" value="P:signal transduction"/>
    <property type="evidence" value="ECO:0007669"/>
    <property type="project" value="InterPro"/>
</dbReference>
<organism evidence="5 6">
    <name type="scientific">Dictyostelium firmibasis</name>
    <dbReference type="NCBI Taxonomy" id="79012"/>
    <lineage>
        <taxon>Eukaryota</taxon>
        <taxon>Amoebozoa</taxon>
        <taxon>Evosea</taxon>
        <taxon>Eumycetozoa</taxon>
        <taxon>Dictyostelia</taxon>
        <taxon>Dictyosteliales</taxon>
        <taxon>Dictyosteliaceae</taxon>
        <taxon>Dictyostelium</taxon>
    </lineage>
</organism>
<dbReference type="SUPFAM" id="SSF56112">
    <property type="entry name" value="Protein kinase-like (PK-like)"/>
    <property type="match status" value="1"/>
</dbReference>
<dbReference type="FunFam" id="1.10.510.10:FF:002924">
    <property type="entry name" value="Probable inactive serine/threonine-protein kinase DDB_G0293184"/>
    <property type="match status" value="1"/>
</dbReference>
<dbReference type="InterPro" id="IPR053235">
    <property type="entry name" value="Ser_Thr_kinase"/>
</dbReference>
<reference evidence="5 6" key="1">
    <citation type="submission" date="2023-11" db="EMBL/GenBank/DDBJ databases">
        <title>Dfirmibasis_genome.</title>
        <authorList>
            <person name="Edelbroek B."/>
            <person name="Kjellin J."/>
            <person name="Jerlstrom-Hultqvist J."/>
            <person name="Soderbom F."/>
        </authorList>
    </citation>
    <scope>NUCLEOTIDE SEQUENCE [LARGE SCALE GENOMIC DNA]</scope>
    <source>
        <strain evidence="5 6">TNS-C-14</strain>
    </source>
</reference>
<feature type="compositionally biased region" description="Acidic residues" evidence="2">
    <location>
        <begin position="1"/>
        <end position="11"/>
    </location>
</feature>
<dbReference type="InterPro" id="IPR000719">
    <property type="entry name" value="Prot_kinase_dom"/>
</dbReference>
<name>A0AAN7U8C5_9MYCE</name>
<dbReference type="GO" id="GO:0004674">
    <property type="term" value="F:protein serine/threonine kinase activity"/>
    <property type="evidence" value="ECO:0007669"/>
    <property type="project" value="TreeGrafter"/>
</dbReference>
<dbReference type="InterPro" id="IPR008936">
    <property type="entry name" value="Rho_GTPase_activation_prot"/>
</dbReference>
<dbReference type="GO" id="GO:0005737">
    <property type="term" value="C:cytoplasm"/>
    <property type="evidence" value="ECO:0007669"/>
    <property type="project" value="TreeGrafter"/>
</dbReference>
<dbReference type="InterPro" id="IPR000198">
    <property type="entry name" value="RhoGAP_dom"/>
</dbReference>
<dbReference type="Gene3D" id="1.10.510.10">
    <property type="entry name" value="Transferase(Phosphotransferase) domain 1"/>
    <property type="match status" value="1"/>
</dbReference>
<dbReference type="Pfam" id="PF00620">
    <property type="entry name" value="RhoGAP"/>
    <property type="match status" value="1"/>
</dbReference>
<feature type="region of interest" description="Disordered" evidence="2">
    <location>
        <begin position="739"/>
        <end position="864"/>
    </location>
</feature>
<feature type="coiled-coil region" evidence="1">
    <location>
        <begin position="605"/>
        <end position="632"/>
    </location>
</feature>
<feature type="compositionally biased region" description="Low complexity" evidence="2">
    <location>
        <begin position="741"/>
        <end position="799"/>
    </location>
</feature>
<dbReference type="PROSITE" id="PS50238">
    <property type="entry name" value="RHOGAP"/>
    <property type="match status" value="1"/>
</dbReference>
<keyword evidence="1" id="KW-0175">Coiled coil</keyword>
<dbReference type="PANTHER" id="PTHR24361">
    <property type="entry name" value="MITOGEN-ACTIVATED KINASE KINASE KINASE"/>
    <property type="match status" value="1"/>
</dbReference>
<proteinExistence type="predicted"/>
<dbReference type="InterPro" id="IPR011009">
    <property type="entry name" value="Kinase-like_dom_sf"/>
</dbReference>
<feature type="compositionally biased region" description="Low complexity" evidence="2">
    <location>
        <begin position="855"/>
        <end position="864"/>
    </location>
</feature>
<evidence type="ECO:0000256" key="1">
    <source>
        <dbReference type="SAM" id="Coils"/>
    </source>
</evidence>
<dbReference type="Gene3D" id="1.10.555.10">
    <property type="entry name" value="Rho GTPase activation protein"/>
    <property type="match status" value="1"/>
</dbReference>
<dbReference type="EMBL" id="JAVFKY010000001">
    <property type="protein sequence ID" value="KAK5582043.1"/>
    <property type="molecule type" value="Genomic_DNA"/>
</dbReference>